<evidence type="ECO:0000313" key="2">
    <source>
        <dbReference type="EMBL" id="SNQ48158.1"/>
    </source>
</evidence>
<proteinExistence type="predicted"/>
<feature type="compositionally biased region" description="Acidic residues" evidence="1">
    <location>
        <begin position="61"/>
        <end position="70"/>
    </location>
</feature>
<evidence type="ECO:0000256" key="1">
    <source>
        <dbReference type="SAM" id="MobiDB-lite"/>
    </source>
</evidence>
<dbReference type="AlphaFoldDB" id="A0A2I2KR62"/>
<reference evidence="2 3" key="1">
    <citation type="submission" date="2017-06" db="EMBL/GenBank/DDBJ databases">
        <authorList>
            <person name="Kim H.J."/>
            <person name="Triplett B.A."/>
        </authorList>
    </citation>
    <scope>NUCLEOTIDE SEQUENCE [LARGE SCALE GENOMIC DNA]</scope>
    <source>
        <strain evidence="2">FRACA_ARgP5</strain>
    </source>
</reference>
<keyword evidence="3" id="KW-1185">Reference proteome</keyword>
<sequence>MSAPRAAGRARGRRLGGRRAARLRRPGRLPDGTALDRDAPDVRGGIAAAPPSSTDRHDADDNNAADADADVDTRCRRRRGP</sequence>
<feature type="region of interest" description="Disordered" evidence="1">
    <location>
        <begin position="1"/>
        <end position="81"/>
    </location>
</feature>
<dbReference type="Proteomes" id="UP000234331">
    <property type="component" value="Unassembled WGS sequence"/>
</dbReference>
<accession>A0A2I2KR62</accession>
<name>A0A2I2KR62_9ACTN</name>
<evidence type="ECO:0000313" key="3">
    <source>
        <dbReference type="Proteomes" id="UP000234331"/>
    </source>
</evidence>
<organism evidence="2 3">
    <name type="scientific">Frankia canadensis</name>
    <dbReference type="NCBI Taxonomy" id="1836972"/>
    <lineage>
        <taxon>Bacteria</taxon>
        <taxon>Bacillati</taxon>
        <taxon>Actinomycetota</taxon>
        <taxon>Actinomycetes</taxon>
        <taxon>Frankiales</taxon>
        <taxon>Frankiaceae</taxon>
        <taxon>Frankia</taxon>
    </lineage>
</organism>
<gene>
    <name evidence="2" type="ORF">FRACA_2240006</name>
</gene>
<dbReference type="EMBL" id="FZMO01000140">
    <property type="protein sequence ID" value="SNQ48158.1"/>
    <property type="molecule type" value="Genomic_DNA"/>
</dbReference>
<protein>
    <submittedName>
        <fullName evidence="2">Uncharacterized protein</fullName>
    </submittedName>
</protein>
<feature type="compositionally biased region" description="Basic residues" evidence="1">
    <location>
        <begin position="8"/>
        <end position="27"/>
    </location>
</feature>